<keyword evidence="1" id="KW-0472">Membrane</keyword>
<keyword evidence="3" id="KW-1185">Reference proteome</keyword>
<comment type="caution">
    <text evidence="2">The sequence shown here is derived from an EMBL/GenBank/DDBJ whole genome shotgun (WGS) entry which is preliminary data.</text>
</comment>
<organism evidence="2 3">
    <name type="scientific">Spirosoma liriopis</name>
    <dbReference type="NCBI Taxonomy" id="2937440"/>
    <lineage>
        <taxon>Bacteria</taxon>
        <taxon>Pseudomonadati</taxon>
        <taxon>Bacteroidota</taxon>
        <taxon>Cytophagia</taxon>
        <taxon>Cytophagales</taxon>
        <taxon>Cytophagaceae</taxon>
        <taxon>Spirosoma</taxon>
    </lineage>
</organism>
<evidence type="ECO:0000313" key="3">
    <source>
        <dbReference type="Proteomes" id="UP001202180"/>
    </source>
</evidence>
<keyword evidence="1" id="KW-0812">Transmembrane</keyword>
<protein>
    <submittedName>
        <fullName evidence="2">Uncharacterized protein</fullName>
    </submittedName>
</protein>
<dbReference type="EMBL" id="JALPRF010000009">
    <property type="protein sequence ID" value="MCK8495581.1"/>
    <property type="molecule type" value="Genomic_DNA"/>
</dbReference>
<reference evidence="2 3" key="1">
    <citation type="submission" date="2022-04" db="EMBL/GenBank/DDBJ databases">
        <title>Spirosoma sp. strain RP8 genome sequencing and assembly.</title>
        <authorList>
            <person name="Jung Y."/>
        </authorList>
    </citation>
    <scope>NUCLEOTIDE SEQUENCE [LARGE SCALE GENOMIC DNA]</scope>
    <source>
        <strain evidence="2 3">RP8</strain>
    </source>
</reference>
<sequence>MQSQNTLNQLSRRNWLRNAAIGATGAVVLPWFLTGCADHMIPEPGGLGATPAPTMPIADFDLYGQAAQNLQNMEAWITALYPYCLGYETGVFELLQSGDKGPSDWKDFLSNAFTKIGIGLLQEVGIKFPLAGPVFGIITDFIKLIESSAHKPDGLSGTIATFTLGHNAMQMAITQKLIVLADPTDNYSNLREAFKEGDVEFNGQKYNLTDLAHKTFPTKEGHGTEYVAMQKAAYDRFRKYYWNMIMVKCGKLNRNWEEITYALYGNPAPSELAFRDLYQKYRAAYVRGRQINVIHAGPFFAFHYWYFTFDGRELPEGAVHELFKDDYPHHEVRSDALFYRDHVFKQFHRERPDFSPYYELRADLGFGSSPEDSPSYGFDPDADNYEFTGGEFPMLVKK</sequence>
<dbReference type="RefSeq" id="WP_232563777.1">
    <property type="nucleotide sequence ID" value="NZ_JALPRF010000009.1"/>
</dbReference>
<dbReference type="PROSITE" id="PS51318">
    <property type="entry name" value="TAT"/>
    <property type="match status" value="1"/>
</dbReference>
<dbReference type="Proteomes" id="UP001202180">
    <property type="component" value="Unassembled WGS sequence"/>
</dbReference>
<evidence type="ECO:0000313" key="2">
    <source>
        <dbReference type="EMBL" id="MCK8495581.1"/>
    </source>
</evidence>
<dbReference type="InterPro" id="IPR006311">
    <property type="entry name" value="TAT_signal"/>
</dbReference>
<proteinExistence type="predicted"/>
<name>A0ABT0HTT7_9BACT</name>
<evidence type="ECO:0000256" key="1">
    <source>
        <dbReference type="SAM" id="Phobius"/>
    </source>
</evidence>
<gene>
    <name evidence="2" type="ORF">M0L20_27190</name>
</gene>
<feature type="transmembrane region" description="Helical" evidence="1">
    <location>
        <begin position="15"/>
        <end position="33"/>
    </location>
</feature>
<accession>A0ABT0HTT7</accession>
<keyword evidence="1" id="KW-1133">Transmembrane helix</keyword>